<feature type="domain" description="HTH tetR-type" evidence="5">
    <location>
        <begin position="1"/>
        <end position="56"/>
    </location>
</feature>
<protein>
    <submittedName>
        <fullName evidence="6">TetR/AcrR family transcriptional regulator</fullName>
    </submittedName>
</protein>
<dbReference type="InterPro" id="IPR009057">
    <property type="entry name" value="Homeodomain-like_sf"/>
</dbReference>
<evidence type="ECO:0000313" key="6">
    <source>
        <dbReference type="EMBL" id="MFC6645581.1"/>
    </source>
</evidence>
<dbReference type="RefSeq" id="WP_263371942.1">
    <property type="nucleotide sequence ID" value="NZ_JAGSYD010000003.1"/>
</dbReference>
<accession>A0ABW1ZA39</accession>
<dbReference type="SUPFAM" id="SSF48498">
    <property type="entry name" value="Tetracyclin repressor-like, C-terminal domain"/>
    <property type="match status" value="1"/>
</dbReference>
<dbReference type="EMBL" id="JBHSWI010000001">
    <property type="protein sequence ID" value="MFC6645581.1"/>
    <property type="molecule type" value="Genomic_DNA"/>
</dbReference>
<gene>
    <name evidence="6" type="ORF">ACFQBQ_08300</name>
</gene>
<dbReference type="InterPro" id="IPR001647">
    <property type="entry name" value="HTH_TetR"/>
</dbReference>
<dbReference type="PANTHER" id="PTHR47506">
    <property type="entry name" value="TRANSCRIPTIONAL REGULATORY PROTEIN"/>
    <property type="match status" value="1"/>
</dbReference>
<dbReference type="Proteomes" id="UP001596391">
    <property type="component" value="Unassembled WGS sequence"/>
</dbReference>
<keyword evidence="1" id="KW-0805">Transcription regulation</keyword>
<evidence type="ECO:0000256" key="3">
    <source>
        <dbReference type="ARBA" id="ARBA00023163"/>
    </source>
</evidence>
<comment type="caution">
    <text evidence="6">The sequence shown here is derived from an EMBL/GenBank/DDBJ whole genome shotgun (WGS) entry which is preliminary data.</text>
</comment>
<keyword evidence="7" id="KW-1185">Reference proteome</keyword>
<name>A0ABW1ZA39_9BACT</name>
<evidence type="ECO:0000256" key="2">
    <source>
        <dbReference type="ARBA" id="ARBA00023125"/>
    </source>
</evidence>
<dbReference type="Gene3D" id="1.10.357.10">
    <property type="entry name" value="Tetracycline Repressor, domain 2"/>
    <property type="match status" value="1"/>
</dbReference>
<evidence type="ECO:0000259" key="5">
    <source>
        <dbReference type="PROSITE" id="PS50977"/>
    </source>
</evidence>
<keyword evidence="3" id="KW-0804">Transcription</keyword>
<keyword evidence="2 4" id="KW-0238">DNA-binding</keyword>
<dbReference type="InterPro" id="IPR036271">
    <property type="entry name" value="Tet_transcr_reg_TetR-rel_C_sf"/>
</dbReference>
<feature type="DNA-binding region" description="H-T-H motif" evidence="4">
    <location>
        <begin position="19"/>
        <end position="38"/>
    </location>
</feature>
<dbReference type="Pfam" id="PF00440">
    <property type="entry name" value="TetR_N"/>
    <property type="match status" value="1"/>
</dbReference>
<organism evidence="6 7">
    <name type="scientific">Granulicella cerasi</name>
    <dbReference type="NCBI Taxonomy" id="741063"/>
    <lineage>
        <taxon>Bacteria</taxon>
        <taxon>Pseudomonadati</taxon>
        <taxon>Acidobacteriota</taxon>
        <taxon>Terriglobia</taxon>
        <taxon>Terriglobales</taxon>
        <taxon>Acidobacteriaceae</taxon>
        <taxon>Granulicella</taxon>
    </lineage>
</organism>
<evidence type="ECO:0000256" key="4">
    <source>
        <dbReference type="PROSITE-ProRule" id="PRU00335"/>
    </source>
</evidence>
<reference evidence="7" key="1">
    <citation type="journal article" date="2019" name="Int. J. Syst. Evol. Microbiol.">
        <title>The Global Catalogue of Microorganisms (GCM) 10K type strain sequencing project: providing services to taxonomists for standard genome sequencing and annotation.</title>
        <authorList>
            <consortium name="The Broad Institute Genomics Platform"/>
            <consortium name="The Broad Institute Genome Sequencing Center for Infectious Disease"/>
            <person name="Wu L."/>
            <person name="Ma J."/>
        </authorList>
    </citation>
    <scope>NUCLEOTIDE SEQUENCE [LARGE SCALE GENOMIC DNA]</scope>
    <source>
        <strain evidence="7">CGMCC 1.16026</strain>
    </source>
</reference>
<dbReference type="PANTHER" id="PTHR47506:SF1">
    <property type="entry name" value="HTH-TYPE TRANSCRIPTIONAL REGULATOR YJDC"/>
    <property type="match status" value="1"/>
</dbReference>
<proteinExistence type="predicted"/>
<dbReference type="SUPFAM" id="SSF46689">
    <property type="entry name" value="Homeodomain-like"/>
    <property type="match status" value="1"/>
</dbReference>
<dbReference type="Gene3D" id="1.10.10.60">
    <property type="entry name" value="Homeodomain-like"/>
    <property type="match status" value="1"/>
</dbReference>
<sequence length="180" mass="19803">MALNTGQQMFHAEGYQTVGIAAITEKLGITPPSFYKAFGSKASYFESILQRYSNSVLALEDILRPKRPVAEALTDLLEQAARTYGEHPHQRGCLVLEAVRGNDSQEEVIIARRIAKLRRKQIHAFVSRENRQAATAVTDYTASVMSGLSASAREGTSVTRLLRIARAASAGIEELLRANR</sequence>
<evidence type="ECO:0000313" key="7">
    <source>
        <dbReference type="Proteomes" id="UP001596391"/>
    </source>
</evidence>
<evidence type="ECO:0000256" key="1">
    <source>
        <dbReference type="ARBA" id="ARBA00023015"/>
    </source>
</evidence>
<dbReference type="PROSITE" id="PS50977">
    <property type="entry name" value="HTH_TETR_2"/>
    <property type="match status" value="1"/>
</dbReference>